<evidence type="ECO:0000313" key="2">
    <source>
        <dbReference type="Proteomes" id="UP000184069"/>
    </source>
</evidence>
<name>A0A1M7DDP7_9FLAO</name>
<gene>
    <name evidence="1" type="ORF">SAMN05444407_10676</name>
</gene>
<sequence>MKSKMLQYASKINREELKHLKGGIIIRDRICCFYNEDNYCCEWAQDLWSCRGIKC</sequence>
<dbReference type="Proteomes" id="UP000184069">
    <property type="component" value="Unassembled WGS sequence"/>
</dbReference>
<evidence type="ECO:0000313" key="1">
    <source>
        <dbReference type="EMBL" id="SHL77497.1"/>
    </source>
</evidence>
<dbReference type="EMBL" id="FRBM01000006">
    <property type="protein sequence ID" value="SHL77497.1"/>
    <property type="molecule type" value="Genomic_DNA"/>
</dbReference>
<protein>
    <submittedName>
        <fullName evidence="1">Uncharacterized protein</fullName>
    </submittedName>
</protein>
<accession>A0A1M7DDP7</accession>
<proteinExistence type="predicted"/>
<dbReference type="RefSeq" id="WP_165601894.1">
    <property type="nucleotide sequence ID" value="NZ_FRBM01000006.1"/>
</dbReference>
<organism evidence="1 2">
    <name type="scientific">Chryseobacterium contaminans</name>
    <dbReference type="NCBI Taxonomy" id="1423959"/>
    <lineage>
        <taxon>Bacteria</taxon>
        <taxon>Pseudomonadati</taxon>
        <taxon>Bacteroidota</taxon>
        <taxon>Flavobacteriia</taxon>
        <taxon>Flavobacteriales</taxon>
        <taxon>Weeksellaceae</taxon>
        <taxon>Chryseobacterium group</taxon>
        <taxon>Chryseobacterium</taxon>
    </lineage>
</organism>
<reference evidence="1 2" key="1">
    <citation type="submission" date="2016-11" db="EMBL/GenBank/DDBJ databases">
        <authorList>
            <person name="Jaros S."/>
            <person name="Januszkiewicz K."/>
            <person name="Wedrychowicz H."/>
        </authorList>
    </citation>
    <scope>NUCLEOTIDE SEQUENCE [LARGE SCALE GENOMIC DNA]</scope>
    <source>
        <strain evidence="1 2">DSM 27621</strain>
    </source>
</reference>
<dbReference type="AlphaFoldDB" id="A0A1M7DDP7"/>